<dbReference type="RefSeq" id="WP_380858727.1">
    <property type="nucleotide sequence ID" value="NZ_JBHRXV010000004.1"/>
</dbReference>
<accession>A0ABV7X8T0</accession>
<dbReference type="PANTHER" id="PTHR43660">
    <property type="entry name" value="DIPEPTIDYL CARBOXYPEPTIDASE"/>
    <property type="match status" value="1"/>
</dbReference>
<evidence type="ECO:0000256" key="4">
    <source>
        <dbReference type="ARBA" id="ARBA00022801"/>
    </source>
</evidence>
<evidence type="ECO:0000256" key="6">
    <source>
        <dbReference type="ARBA" id="ARBA00023049"/>
    </source>
</evidence>
<keyword evidence="3 7" id="KW-0479">Metal-binding</keyword>
<keyword evidence="8" id="KW-0732">Signal</keyword>
<keyword evidence="5 7" id="KW-0862">Zinc</keyword>
<dbReference type="SUPFAM" id="SSF55486">
    <property type="entry name" value="Metalloproteases ('zincins'), catalytic domain"/>
    <property type="match status" value="1"/>
</dbReference>
<evidence type="ECO:0000256" key="7">
    <source>
        <dbReference type="RuleBase" id="RU003435"/>
    </source>
</evidence>
<dbReference type="Gene3D" id="3.40.390.10">
    <property type="entry name" value="Collagenase (Catalytic Domain)"/>
    <property type="match status" value="1"/>
</dbReference>
<dbReference type="PANTHER" id="PTHR43660:SF1">
    <property type="entry name" value="DIPEPTIDYL CARBOXYPEPTIDASE"/>
    <property type="match status" value="1"/>
</dbReference>
<feature type="chain" id="PRO_5045809416" evidence="8">
    <location>
        <begin position="23"/>
        <end position="725"/>
    </location>
</feature>
<evidence type="ECO:0000256" key="3">
    <source>
        <dbReference type="ARBA" id="ARBA00022723"/>
    </source>
</evidence>
<evidence type="ECO:0000256" key="8">
    <source>
        <dbReference type="SAM" id="SignalP"/>
    </source>
</evidence>
<feature type="domain" description="Peptidase M3A/M3B catalytic" evidence="9">
    <location>
        <begin position="264"/>
        <end position="716"/>
    </location>
</feature>
<feature type="signal peptide" evidence="8">
    <location>
        <begin position="1"/>
        <end position="22"/>
    </location>
</feature>
<keyword evidence="4 7" id="KW-0378">Hydrolase</keyword>
<keyword evidence="2 7" id="KW-0645">Protease</keyword>
<keyword evidence="6 7" id="KW-0482">Metalloprotease</keyword>
<dbReference type="Gene3D" id="1.10.1370.10">
    <property type="entry name" value="Neurolysin, domain 3"/>
    <property type="match status" value="1"/>
</dbReference>
<comment type="similarity">
    <text evidence="1 7">Belongs to the peptidase M3 family.</text>
</comment>
<comment type="cofactor">
    <cofactor evidence="7">
        <name>Zn(2+)</name>
        <dbReference type="ChEBI" id="CHEBI:29105"/>
    </cofactor>
    <text evidence="7">Binds 1 zinc ion.</text>
</comment>
<comment type="caution">
    <text evidence="10">The sequence shown here is derived from an EMBL/GenBank/DDBJ whole genome shotgun (WGS) entry which is preliminary data.</text>
</comment>
<dbReference type="CDD" id="cd06456">
    <property type="entry name" value="M3A_DCP"/>
    <property type="match status" value="1"/>
</dbReference>
<dbReference type="InterPro" id="IPR045090">
    <property type="entry name" value="Pept_M3A_M3B"/>
</dbReference>
<proteinExistence type="inferred from homology"/>
<evidence type="ECO:0000256" key="5">
    <source>
        <dbReference type="ARBA" id="ARBA00022833"/>
    </source>
</evidence>
<dbReference type="Pfam" id="PF01432">
    <property type="entry name" value="Peptidase_M3"/>
    <property type="match status" value="1"/>
</dbReference>
<dbReference type="InterPro" id="IPR024079">
    <property type="entry name" value="MetalloPept_cat_dom_sf"/>
</dbReference>
<evidence type="ECO:0000259" key="9">
    <source>
        <dbReference type="Pfam" id="PF01432"/>
    </source>
</evidence>
<dbReference type="InterPro" id="IPR024077">
    <property type="entry name" value="Neurolysin/TOP_dom2"/>
</dbReference>
<protein>
    <submittedName>
        <fullName evidence="10">M3 family metallopeptidase</fullName>
    </submittedName>
</protein>
<sequence length="725" mass="80550">MNKLILAGASALAFVVALPALAQTAATSGAAAPAVAADNILLKEWTGPYGGVPPWDKVSPELFKPAYLAAIDLQRAEVKAIAENPAAPTFANVIEAMQRGGRALQRIDVLFGVMTSNMNSPAYQAVDKEMSPILAAADDEITFNEKLFARIAAVYEARERSGLTPEQQRLTKRTYDSFVRQGAKLDAAQKTELAKVNQELASAFSDFGQKVLSDEDKWTVIDNQADLKGLPASLVASYKAAADERKLSGKWAVVNTRSSVDPFLTFADNRALRETVWKSFKSRGDNANATDTNAVIAKIVKLRADRAKLLGFETHAHWRMDDTMAKDPAKATELMMRVWQPAVARVREEVADMQAVADAENKRGEGTNLKIEPWDYLYYAEKVRKAKYALDTNEMKPYFELNNMIAASYYMAEQLYGLTFHEITGQVPGFHPDVRVYEVKDKASGRHVGVFYRDDFARQYKRSGAWAAGYRGQRKFDGPITAITSNNNNFVKGAPGEPVLISLDDTETLFHEFGHALHGLLNTGTYPGLAFTPRDFVEFPSQVHENWVLTRQVLDRYAKHYKTGEPMPQALVDKVRNASKFNQGYATVEYLSSAIVDMKLHMLKGGVVDADKFERETLVEIGAPAEIAMRHRLPQFNHLFTSDAYSAGYYSYLWSDVMASDAWAAFEETGNPWDPATAKRFKDIILAQGNVIDRAEAYRAFRGRDPDVDALLENRGFPTGNPAKK</sequence>
<evidence type="ECO:0000313" key="11">
    <source>
        <dbReference type="Proteomes" id="UP001595615"/>
    </source>
</evidence>
<reference evidence="11" key="1">
    <citation type="journal article" date="2019" name="Int. J. Syst. Evol. Microbiol.">
        <title>The Global Catalogue of Microorganisms (GCM) 10K type strain sequencing project: providing services to taxonomists for standard genome sequencing and annotation.</title>
        <authorList>
            <consortium name="The Broad Institute Genomics Platform"/>
            <consortium name="The Broad Institute Genome Sequencing Center for Infectious Disease"/>
            <person name="Wu L."/>
            <person name="Ma J."/>
        </authorList>
    </citation>
    <scope>NUCLEOTIDE SEQUENCE [LARGE SCALE GENOMIC DNA]</scope>
    <source>
        <strain evidence="11">KCTC 42644</strain>
    </source>
</reference>
<evidence type="ECO:0000256" key="1">
    <source>
        <dbReference type="ARBA" id="ARBA00006040"/>
    </source>
</evidence>
<gene>
    <name evidence="10" type="ORF">ACFOMD_06650</name>
</gene>
<name>A0ABV7X8T0_9SPHN</name>
<organism evidence="10 11">
    <name type="scientific">Sphingoaurantiacus capsulatus</name>
    <dbReference type="NCBI Taxonomy" id="1771310"/>
    <lineage>
        <taxon>Bacteria</taxon>
        <taxon>Pseudomonadati</taxon>
        <taxon>Pseudomonadota</taxon>
        <taxon>Alphaproteobacteria</taxon>
        <taxon>Sphingomonadales</taxon>
        <taxon>Sphingosinicellaceae</taxon>
        <taxon>Sphingoaurantiacus</taxon>
    </lineage>
</organism>
<dbReference type="Proteomes" id="UP001595615">
    <property type="component" value="Unassembled WGS sequence"/>
</dbReference>
<dbReference type="EMBL" id="JBHRXV010000004">
    <property type="protein sequence ID" value="MFC3712241.1"/>
    <property type="molecule type" value="Genomic_DNA"/>
</dbReference>
<evidence type="ECO:0000313" key="10">
    <source>
        <dbReference type="EMBL" id="MFC3712241.1"/>
    </source>
</evidence>
<keyword evidence="11" id="KW-1185">Reference proteome</keyword>
<dbReference type="InterPro" id="IPR001567">
    <property type="entry name" value="Pept_M3A_M3B_dom"/>
</dbReference>
<dbReference type="InterPro" id="IPR034005">
    <property type="entry name" value="M3A_DCP"/>
</dbReference>
<evidence type="ECO:0000256" key="2">
    <source>
        <dbReference type="ARBA" id="ARBA00022670"/>
    </source>
</evidence>